<sequence>MEVLRRAVCGALSTDRGQDPNPVRGGRSGRRHGSRPRRPECHGPESWCLHAARLAPDGPKTMTRPLLLLFASLLLALPRAAPAQDLEAERVRIHGSNVLGHRVMPALARAWLGEAGYGELRTRRVDGRFEIHARRGDERVIVEIHTPGSAGAFRALIDGEAEVGMSARVPTAKELDEAWLVGRLRSPDQEYVVGLDGLALVVHPDNPLQALSREQLRQVFSGRVRDWSQLGGRAGAITVVGLRADSGGHELLSTLLLDGGRQVPTTWVQADSRAVAAAVARDPRAIGYLPVGLDAAGVRPLAVSAGGQAVLPTRVNVMAEDYPLTRRLYLYGGQLMSALGRSLANYAISPAGQAVVARSGMLALTPRALAADPPADAPEDYAQMLVGAQRLGLNLRFGKEYTVLDSRGAQDLERVIAYLREPANRGRELMLMAFADPDAGGPARALFLSQDRVDFVADLLGQAGVKVSRRRGFGGRAVLAAGDGEHARFVNERVELWVR</sequence>
<keyword evidence="4" id="KW-0966">Cell projection</keyword>
<protein>
    <submittedName>
        <fullName evidence="4">Flagellar motor protein MotB</fullName>
    </submittedName>
</protein>
<proteinExistence type="predicted"/>
<keyword evidence="4" id="KW-0282">Flagellum</keyword>
<dbReference type="InterPro" id="IPR024370">
    <property type="entry name" value="PBP_domain"/>
</dbReference>
<dbReference type="PANTHER" id="PTHR30570:SF1">
    <property type="entry name" value="PHOSPHATE-BINDING PROTEIN PSTS"/>
    <property type="match status" value="1"/>
</dbReference>
<organism evidence="4 5">
    <name type="scientific">Arenimonas terrae</name>
    <dbReference type="NCBI Taxonomy" id="2546226"/>
    <lineage>
        <taxon>Bacteria</taxon>
        <taxon>Pseudomonadati</taxon>
        <taxon>Pseudomonadota</taxon>
        <taxon>Gammaproteobacteria</taxon>
        <taxon>Lysobacterales</taxon>
        <taxon>Lysobacteraceae</taxon>
        <taxon>Arenimonas</taxon>
    </lineage>
</organism>
<evidence type="ECO:0000313" key="4">
    <source>
        <dbReference type="EMBL" id="TNJ34772.1"/>
    </source>
</evidence>
<evidence type="ECO:0000313" key="5">
    <source>
        <dbReference type="Proteomes" id="UP000305760"/>
    </source>
</evidence>
<dbReference type="Proteomes" id="UP000305760">
    <property type="component" value="Unassembled WGS sequence"/>
</dbReference>
<dbReference type="PANTHER" id="PTHR30570">
    <property type="entry name" value="PERIPLASMIC PHOSPHATE BINDING COMPONENT OF PHOSPHATE ABC TRANSPORTER"/>
    <property type="match status" value="1"/>
</dbReference>
<dbReference type="AlphaFoldDB" id="A0A5C4RV15"/>
<evidence type="ECO:0000256" key="2">
    <source>
        <dbReference type="SAM" id="MobiDB-lite"/>
    </source>
</evidence>
<dbReference type="SUPFAM" id="SSF103088">
    <property type="entry name" value="OmpA-like"/>
    <property type="match status" value="1"/>
</dbReference>
<keyword evidence="5" id="KW-1185">Reference proteome</keyword>
<name>A0A5C4RV15_9GAMM</name>
<dbReference type="OrthoDB" id="9790048at2"/>
<reference evidence="4 5" key="1">
    <citation type="submission" date="2019-03" db="EMBL/GenBank/DDBJ databases">
        <title>Arenimonas daejeonensis sp. nov., isolated from compost.</title>
        <authorList>
            <person name="Jeon C.O."/>
        </authorList>
    </citation>
    <scope>NUCLEOTIDE SEQUENCE [LARGE SCALE GENOMIC DNA]</scope>
    <source>
        <strain evidence="4 5">R29</strain>
    </source>
</reference>
<dbReference type="Pfam" id="PF12849">
    <property type="entry name" value="PBP_like_2"/>
    <property type="match status" value="1"/>
</dbReference>
<dbReference type="Gene3D" id="3.40.190.10">
    <property type="entry name" value="Periplasmic binding protein-like II"/>
    <property type="match status" value="2"/>
</dbReference>
<gene>
    <name evidence="4" type="ORF">E1B00_03040</name>
</gene>
<keyword evidence="4" id="KW-0969">Cilium</keyword>
<dbReference type="InterPro" id="IPR036737">
    <property type="entry name" value="OmpA-like_sf"/>
</dbReference>
<keyword evidence="1" id="KW-0732">Signal</keyword>
<feature type="domain" description="PBP" evidence="3">
    <location>
        <begin position="147"/>
        <end position="350"/>
    </location>
</feature>
<dbReference type="Gene3D" id="3.30.1330.60">
    <property type="entry name" value="OmpA-like domain"/>
    <property type="match status" value="1"/>
</dbReference>
<feature type="compositionally biased region" description="Basic residues" evidence="2">
    <location>
        <begin position="27"/>
        <end position="36"/>
    </location>
</feature>
<dbReference type="InterPro" id="IPR050811">
    <property type="entry name" value="Phosphate_ABC_transporter"/>
</dbReference>
<comment type="caution">
    <text evidence="4">The sequence shown here is derived from an EMBL/GenBank/DDBJ whole genome shotgun (WGS) entry which is preliminary data.</text>
</comment>
<evidence type="ECO:0000259" key="3">
    <source>
        <dbReference type="Pfam" id="PF12849"/>
    </source>
</evidence>
<feature type="region of interest" description="Disordered" evidence="2">
    <location>
        <begin position="9"/>
        <end position="42"/>
    </location>
</feature>
<accession>A0A5C4RV15</accession>
<dbReference type="EMBL" id="SMDR01000001">
    <property type="protein sequence ID" value="TNJ34772.1"/>
    <property type="molecule type" value="Genomic_DNA"/>
</dbReference>
<evidence type="ECO:0000256" key="1">
    <source>
        <dbReference type="ARBA" id="ARBA00022729"/>
    </source>
</evidence>
<dbReference type="SUPFAM" id="SSF53850">
    <property type="entry name" value="Periplasmic binding protein-like II"/>
    <property type="match status" value="1"/>
</dbReference>